<organism evidence="2">
    <name type="scientific">Escherichia coli</name>
    <dbReference type="NCBI Taxonomy" id="562"/>
    <lineage>
        <taxon>Bacteria</taxon>
        <taxon>Pseudomonadati</taxon>
        <taxon>Pseudomonadota</taxon>
        <taxon>Gammaproteobacteria</taxon>
        <taxon>Enterobacterales</taxon>
        <taxon>Enterobacteriaceae</taxon>
        <taxon>Escherichia</taxon>
    </lineage>
</organism>
<reference evidence="3 4" key="2">
    <citation type="submission" date="2019-07" db="EMBL/GenBank/DDBJ databases">
        <authorList>
            <consortium name="GenomeTrakr network: Whole genome sequencing for foodborne pathogen traceback"/>
        </authorList>
    </citation>
    <scope>NUCLEOTIDE SEQUENCE [LARGE SCALE GENOMIC DNA]</scope>
    <source>
        <strain evidence="3 4">PSU-1859</strain>
    </source>
</reference>
<evidence type="ECO:0000313" key="3">
    <source>
        <dbReference type="EMBL" id="EFB3618897.1"/>
    </source>
</evidence>
<name>A0A1U9XEW7_ECOLX</name>
<evidence type="ECO:0000256" key="1">
    <source>
        <dbReference type="SAM" id="Phobius"/>
    </source>
</evidence>
<sequence length="153" mass="16960">MSESSSDENDEELAPMVDGLSGALCIFILITTVFMISGIDTVVTGTGRAFTSEASKIDINNQVIYFNDVISLSSEQYKIIREKLHSQGGKNLTLDAYTSYGTDGDSVRLKKELIYSLLKFKDDINEHDLKITLKISDEKKCTNGVFCIAWSID</sequence>
<dbReference type="EMBL" id="AASFMQ010000117">
    <property type="protein sequence ID" value="EFB3618897.1"/>
    <property type="molecule type" value="Genomic_DNA"/>
</dbReference>
<accession>A0A1U9XEW7</accession>
<dbReference type="RefSeq" id="WP_032192984.1">
    <property type="nucleotide sequence ID" value="NZ_FZEZ01000142.1"/>
</dbReference>
<evidence type="ECO:0000313" key="2">
    <source>
        <dbReference type="EMBL" id="AQZ20027.1"/>
    </source>
</evidence>
<dbReference type="AlphaFoldDB" id="A0A1U9XEW7"/>
<keyword evidence="1" id="KW-0472">Membrane</keyword>
<keyword evidence="1" id="KW-0812">Transmembrane</keyword>
<dbReference type="EMBL" id="KY075650">
    <property type="protein sequence ID" value="AQZ20027.1"/>
    <property type="molecule type" value="Genomic_DNA"/>
</dbReference>
<gene>
    <name evidence="2" type="ORF">17-2_00077</name>
    <name evidence="3" type="ORF">FPS11_29345</name>
</gene>
<proteinExistence type="predicted"/>
<keyword evidence="1" id="KW-1133">Transmembrane helix</keyword>
<feature type="transmembrane region" description="Helical" evidence="1">
    <location>
        <begin position="20"/>
        <end position="43"/>
    </location>
</feature>
<geneLocation type="plasmid" evidence="2">
    <name>pGD17-2</name>
</geneLocation>
<dbReference type="Proteomes" id="UP000543252">
    <property type="component" value="Unassembled WGS sequence"/>
</dbReference>
<reference evidence="2" key="1">
    <citation type="submission" date="2016-10" db="EMBL/GenBank/DDBJ databases">
        <authorList>
            <person name="Sun J."/>
        </authorList>
    </citation>
    <scope>NUCLEOTIDE SEQUENCE</scope>
    <source>
        <strain evidence="2">GD17</strain>
        <plasmid evidence="2">pGD17-2</plasmid>
    </source>
</reference>
<evidence type="ECO:0000313" key="4">
    <source>
        <dbReference type="Proteomes" id="UP000543252"/>
    </source>
</evidence>
<protein>
    <submittedName>
        <fullName evidence="2">Uncharacterized protein</fullName>
    </submittedName>
</protein>
<keyword evidence="2" id="KW-0614">Plasmid</keyword>